<feature type="transmembrane region" description="Helical" evidence="10">
    <location>
        <begin position="319"/>
        <end position="343"/>
    </location>
</feature>
<dbReference type="CDD" id="cd13143">
    <property type="entry name" value="MATE_MepA_like"/>
    <property type="match status" value="1"/>
</dbReference>
<dbReference type="GO" id="GO:0042910">
    <property type="term" value="F:xenobiotic transmembrane transporter activity"/>
    <property type="evidence" value="ECO:0007669"/>
    <property type="project" value="InterPro"/>
</dbReference>
<feature type="transmembrane region" description="Helical" evidence="10">
    <location>
        <begin position="163"/>
        <end position="186"/>
    </location>
</feature>
<dbReference type="RefSeq" id="WP_050740760.1">
    <property type="nucleotide sequence ID" value="NZ_LGYO01000032.1"/>
</dbReference>
<evidence type="ECO:0000313" key="11">
    <source>
        <dbReference type="EMBL" id="KNZ41321.1"/>
    </source>
</evidence>
<dbReference type="InterPro" id="IPR045070">
    <property type="entry name" value="MATE_MepA-like"/>
</dbReference>
<dbReference type="InterPro" id="IPR002528">
    <property type="entry name" value="MATE_fam"/>
</dbReference>
<gene>
    <name evidence="11" type="ORF">AKG39_12615</name>
</gene>
<evidence type="ECO:0000256" key="5">
    <source>
        <dbReference type="ARBA" id="ARBA00022475"/>
    </source>
</evidence>
<evidence type="ECO:0000256" key="6">
    <source>
        <dbReference type="ARBA" id="ARBA00022692"/>
    </source>
</evidence>
<feature type="transmembrane region" description="Helical" evidence="10">
    <location>
        <begin position="133"/>
        <end position="151"/>
    </location>
</feature>
<dbReference type="InterPro" id="IPR051327">
    <property type="entry name" value="MATE_MepA_subfamily"/>
</dbReference>
<name>A0A0L6TYI8_9FIRM</name>
<proteinExistence type="inferred from homology"/>
<keyword evidence="6 10" id="KW-0812">Transmembrane</keyword>
<dbReference type="PANTHER" id="PTHR43823:SF3">
    <property type="entry name" value="MULTIDRUG EXPORT PROTEIN MEPA"/>
    <property type="match status" value="1"/>
</dbReference>
<dbReference type="Pfam" id="PF01554">
    <property type="entry name" value="MatE"/>
    <property type="match status" value="2"/>
</dbReference>
<dbReference type="STRING" id="52689.AKG39_12615"/>
<feature type="transmembrane region" description="Helical" evidence="10">
    <location>
        <begin position="276"/>
        <end position="298"/>
    </location>
</feature>
<protein>
    <recommendedName>
        <fullName evidence="3">Multidrug export protein MepA</fullName>
    </recommendedName>
</protein>
<dbReference type="InterPro" id="IPR048279">
    <property type="entry name" value="MdtK-like"/>
</dbReference>
<dbReference type="Proteomes" id="UP000036873">
    <property type="component" value="Unassembled WGS sequence"/>
</dbReference>
<feature type="transmembrane region" description="Helical" evidence="10">
    <location>
        <begin position="385"/>
        <end position="408"/>
    </location>
</feature>
<evidence type="ECO:0000256" key="8">
    <source>
        <dbReference type="ARBA" id="ARBA00023136"/>
    </source>
</evidence>
<keyword evidence="4" id="KW-0813">Transport</keyword>
<keyword evidence="8 10" id="KW-0472">Membrane</keyword>
<keyword evidence="7 10" id="KW-1133">Transmembrane helix</keyword>
<comment type="similarity">
    <text evidence="2">Belongs to the multi antimicrobial extrusion (MATE) (TC 2.A.66.1) family. MepA subfamily.</text>
</comment>
<dbReference type="AlphaFoldDB" id="A0A0L6TYI8"/>
<comment type="caution">
    <text evidence="11">The sequence shown here is derived from an EMBL/GenBank/DDBJ whole genome shotgun (WGS) entry which is preliminary data.</text>
</comment>
<evidence type="ECO:0000256" key="3">
    <source>
        <dbReference type="ARBA" id="ARBA00022106"/>
    </source>
</evidence>
<keyword evidence="5" id="KW-1003">Cell membrane</keyword>
<dbReference type="NCBIfam" id="TIGR00797">
    <property type="entry name" value="matE"/>
    <property type="match status" value="1"/>
</dbReference>
<dbReference type="PANTHER" id="PTHR43823">
    <property type="entry name" value="SPORULATION PROTEIN YKVU"/>
    <property type="match status" value="1"/>
</dbReference>
<feature type="transmembrane region" description="Helical" evidence="10">
    <location>
        <begin position="49"/>
        <end position="70"/>
    </location>
</feature>
<evidence type="ECO:0000256" key="9">
    <source>
        <dbReference type="ARBA" id="ARBA00023251"/>
    </source>
</evidence>
<keyword evidence="9" id="KW-0046">Antibiotic resistance</keyword>
<feature type="transmembrane region" description="Helical" evidence="10">
    <location>
        <begin position="91"/>
        <end position="113"/>
    </location>
</feature>
<feature type="transmembrane region" description="Helical" evidence="10">
    <location>
        <begin position="192"/>
        <end position="213"/>
    </location>
</feature>
<evidence type="ECO:0000313" key="12">
    <source>
        <dbReference type="Proteomes" id="UP000036873"/>
    </source>
</evidence>
<comment type="subcellular location">
    <subcellularLocation>
        <location evidence="1">Cell membrane</location>
        <topology evidence="1">Multi-pass membrane protein</topology>
    </subcellularLocation>
</comment>
<dbReference type="GO" id="GO:0046677">
    <property type="term" value="P:response to antibiotic"/>
    <property type="evidence" value="ECO:0007669"/>
    <property type="project" value="UniProtKB-KW"/>
</dbReference>
<evidence type="ECO:0000256" key="1">
    <source>
        <dbReference type="ARBA" id="ARBA00004651"/>
    </source>
</evidence>
<dbReference type="EMBL" id="LGYO01000032">
    <property type="protein sequence ID" value="KNZ41321.1"/>
    <property type="molecule type" value="Genomic_DNA"/>
</dbReference>
<evidence type="ECO:0000256" key="10">
    <source>
        <dbReference type="SAM" id="Phobius"/>
    </source>
</evidence>
<dbReference type="GO" id="GO:0015297">
    <property type="term" value="F:antiporter activity"/>
    <property type="evidence" value="ECO:0007669"/>
    <property type="project" value="InterPro"/>
</dbReference>
<evidence type="ECO:0000256" key="2">
    <source>
        <dbReference type="ARBA" id="ARBA00008417"/>
    </source>
</evidence>
<accession>A0A0L6TYI8</accession>
<dbReference type="OrthoDB" id="9808954at2"/>
<organism evidence="11 12">
    <name type="scientific">Acetobacterium bakii</name>
    <dbReference type="NCBI Taxonomy" id="52689"/>
    <lineage>
        <taxon>Bacteria</taxon>
        <taxon>Bacillati</taxon>
        <taxon>Bacillota</taxon>
        <taxon>Clostridia</taxon>
        <taxon>Eubacteriales</taxon>
        <taxon>Eubacteriaceae</taxon>
        <taxon>Acetobacterium</taxon>
    </lineage>
</organism>
<evidence type="ECO:0000256" key="7">
    <source>
        <dbReference type="ARBA" id="ARBA00022989"/>
    </source>
</evidence>
<feature type="transmembrane region" description="Helical" evidence="10">
    <location>
        <begin position="21"/>
        <end position="43"/>
    </location>
</feature>
<dbReference type="GO" id="GO:0005886">
    <property type="term" value="C:plasma membrane"/>
    <property type="evidence" value="ECO:0007669"/>
    <property type="project" value="UniProtKB-SubCell"/>
</dbReference>
<reference evidence="12" key="1">
    <citation type="submission" date="2015-07" db="EMBL/GenBank/DDBJ databases">
        <title>Draft genome sequence of Acetobacterium bakii DSM 8293, a potential psychrophilic chemical producer through syngas fermentation.</title>
        <authorList>
            <person name="Song Y."/>
            <person name="Hwang S."/>
            <person name="Cho B.-K."/>
        </authorList>
    </citation>
    <scope>NUCLEOTIDE SEQUENCE [LARGE SCALE GENOMIC DNA]</scope>
    <source>
        <strain evidence="12">DSM 8239</strain>
    </source>
</reference>
<evidence type="ECO:0000256" key="4">
    <source>
        <dbReference type="ARBA" id="ARBA00022448"/>
    </source>
</evidence>
<sequence length="447" mass="49017">MHIQLSEKFTTRKLLRFTMSSILMMVFISIYSVVDGFFVGRYVGSNGLAAVNIVFPLIMTIGSFGFMLGTGGTAEVARAMGEKRDQAANQYFSFLTLVTVLMGVFLSLLAFIFMEPLCYFMGASELIIGDAVTYGRICALGTGFFMLQGFFQSFFVTAERPKIGFFLSILSGIINIFLDWLLVGVWGMGLSGAAIATVCGFMISGLIPVFYFFSANSSRLQFSKPVKDLSMLLASMSNGASEMVTNISRSLITVLFNIRLMRLLGEDGVAAISVMLYIEFIFTAVLIGFSIGAAPVIGYHFGARKGDELKKLYHSCLKIVGVVSVAMFIISELAAPALVSIFLGDNPVLIELTVHGFRIFAVSFLFCGFNIFASAYFTALGDGRVSAIISFTRTLFLQVIMILLLPQLFGIQGIWMALPVAEALSLGLTFWYFKQQQSIFKICPTDR</sequence>
<keyword evidence="12" id="KW-1185">Reference proteome</keyword>
<dbReference type="PIRSF" id="PIRSF006603">
    <property type="entry name" value="DinF"/>
    <property type="match status" value="1"/>
</dbReference>
<feature type="transmembrane region" description="Helical" evidence="10">
    <location>
        <begin position="414"/>
        <end position="433"/>
    </location>
</feature>
<feature type="transmembrane region" description="Helical" evidence="10">
    <location>
        <begin position="355"/>
        <end position="378"/>
    </location>
</feature>
<dbReference type="PATRIC" id="fig|52689.4.peg.1886"/>